<dbReference type="InterPro" id="IPR036871">
    <property type="entry name" value="PX_dom_sf"/>
</dbReference>
<dbReference type="EMBL" id="BT128519">
    <property type="protein sequence ID" value="AEE63476.1"/>
    <property type="molecule type" value="mRNA"/>
</dbReference>
<gene>
    <name evidence="6" type="ORF">D910_08804</name>
</gene>
<dbReference type="GO" id="GO:0035091">
    <property type="term" value="F:phosphatidylinositol binding"/>
    <property type="evidence" value="ECO:0007669"/>
    <property type="project" value="InterPro"/>
</dbReference>
<evidence type="ECO:0000256" key="3">
    <source>
        <dbReference type="SAM" id="MobiDB-lite"/>
    </source>
</evidence>
<evidence type="ECO:0000256" key="2">
    <source>
        <dbReference type="ARBA" id="ARBA00022490"/>
    </source>
</evidence>
<dbReference type="SUPFAM" id="SSF64268">
    <property type="entry name" value="PX domain"/>
    <property type="match status" value="1"/>
</dbReference>
<dbReference type="GO" id="GO:0045022">
    <property type="term" value="P:early endosome to late endosome transport"/>
    <property type="evidence" value="ECO:0007669"/>
    <property type="project" value="TreeGrafter"/>
</dbReference>
<dbReference type="PANTHER" id="PTHR22999:SF23">
    <property type="entry name" value="SORTING NEXIN-16"/>
    <property type="match status" value="1"/>
</dbReference>
<dbReference type="GO" id="GO:0005769">
    <property type="term" value="C:early endosome"/>
    <property type="evidence" value="ECO:0007669"/>
    <property type="project" value="TreeGrafter"/>
</dbReference>
<dbReference type="GO" id="GO:0006622">
    <property type="term" value="P:protein targeting to lysosome"/>
    <property type="evidence" value="ECO:0007669"/>
    <property type="project" value="TreeGrafter"/>
</dbReference>
<keyword evidence="2" id="KW-0963">Cytoplasm</keyword>
<dbReference type="InterPro" id="IPR001683">
    <property type="entry name" value="PX_dom"/>
</dbReference>
<comment type="subcellular location">
    <subcellularLocation>
        <location evidence="1">Cytoplasm</location>
    </subcellularLocation>
</comment>
<dbReference type="AlphaFoldDB" id="J3JZ38"/>
<evidence type="ECO:0000313" key="6">
    <source>
        <dbReference type="EMBL" id="ERL91474.1"/>
    </source>
</evidence>
<feature type="domain" description="PX" evidence="4">
    <location>
        <begin position="93"/>
        <end position="207"/>
    </location>
</feature>
<dbReference type="KEGG" id="dpa:109535873"/>
<dbReference type="GO" id="GO:0008333">
    <property type="term" value="P:endosome to lysosome transport"/>
    <property type="evidence" value="ECO:0007669"/>
    <property type="project" value="TreeGrafter"/>
</dbReference>
<dbReference type="Pfam" id="PF00787">
    <property type="entry name" value="PX"/>
    <property type="match status" value="1"/>
</dbReference>
<evidence type="ECO:0000256" key="1">
    <source>
        <dbReference type="ARBA" id="ARBA00004496"/>
    </source>
</evidence>
<dbReference type="HOGENOM" id="CLU_974067_0_0_1"/>
<reference evidence="6 7" key="2">
    <citation type="journal article" date="2013" name="Genome Biol.">
        <title>Draft genome of the mountain pine beetle, Dendroctonus ponderosae Hopkins, a major forest pest.</title>
        <authorList>
            <person name="Keeling C.I."/>
            <person name="Yuen M.M."/>
            <person name="Liao N.Y."/>
            <person name="Docking T.R."/>
            <person name="Chan S.K."/>
            <person name="Taylor G.A."/>
            <person name="Palmquist D.L."/>
            <person name="Jackman S.D."/>
            <person name="Nguyen A."/>
            <person name="Li M."/>
            <person name="Henderson H."/>
            <person name="Janes J.K."/>
            <person name="Zhao Y."/>
            <person name="Pandoh P."/>
            <person name="Moore R."/>
            <person name="Sperling F.A."/>
            <person name="Huber D.P."/>
            <person name="Birol I."/>
            <person name="Jones S.J."/>
            <person name="Bohlmann J."/>
        </authorList>
    </citation>
    <scope>NUCLEOTIDE SEQUENCE</scope>
</reference>
<dbReference type="Proteomes" id="UP000030742">
    <property type="component" value="Unassembled WGS sequence"/>
</dbReference>
<dbReference type="PROSITE" id="PS50195">
    <property type="entry name" value="PX"/>
    <property type="match status" value="1"/>
</dbReference>
<feature type="region of interest" description="Disordered" evidence="3">
    <location>
        <begin position="257"/>
        <end position="286"/>
    </location>
</feature>
<evidence type="ECO:0000313" key="7">
    <source>
        <dbReference type="Proteomes" id="UP000030742"/>
    </source>
</evidence>
<dbReference type="STRING" id="77166.J3JZ38"/>
<name>J3JZ38_DENPD</name>
<evidence type="ECO:0000259" key="4">
    <source>
        <dbReference type="PROSITE" id="PS50195"/>
    </source>
</evidence>
<feature type="compositionally biased region" description="Polar residues" evidence="3">
    <location>
        <begin position="264"/>
        <end position="279"/>
    </location>
</feature>
<protein>
    <recommendedName>
        <fullName evidence="4">PX domain-containing protein</fullName>
    </recommendedName>
</protein>
<dbReference type="InterPro" id="IPR051837">
    <property type="entry name" value="SortingNexin/PXDomain-PKLike"/>
</dbReference>
<proteinExistence type="evidence at transcript level"/>
<sequence>MMDNQIIGPQSPDVQNEKNVVQNGNCSCEAAEEAVSTDSDEYLSGGPLRYKNYDLDCSTASNVTLLAQNMSISDNNDNSSITDNMSFTNSDILNPIQIPIVGYEIMEERARFTVYKLRIENKINGDCWYVFRRYTDFVRLCNRFRNKFPDVIKHLPRKRWLKNNFDPIFLDERINGLQTLVNAILQQPDLVSSKEIQEFFCINEPPVHSDSNEESRAIFEALEDTIADLKLQLREKEAHIDSLEQKLQGVLNENENLKKGSFPSPLQNNQEVRETQTITKEGPVKL</sequence>
<reference evidence="5" key="1">
    <citation type="journal article" date="2012" name="Insect Biochem. Mol. Biol.">
        <title>Transcriptome and full-length cDNA resources for the mountain pine beetle, Dendroctonus ponderosae Hopkins, a major insect pest of pine forests.</title>
        <authorList>
            <person name="Keeling C.I."/>
            <person name="Henderson H."/>
            <person name="Li M."/>
            <person name="Yuen M."/>
            <person name="Clark E.L."/>
            <person name="Fraser J.D."/>
            <person name="Huber D.P."/>
            <person name="Liao N.Y."/>
            <person name="Roderick Docking T."/>
            <person name="Birol I."/>
            <person name="Chan S.K."/>
            <person name="Taylor G.A."/>
            <person name="Palmquist D."/>
            <person name="Jones S.J."/>
            <person name="Bohlmann J."/>
        </authorList>
    </citation>
    <scope>NUCLEOTIDE SEQUENCE</scope>
    <source>
        <tissue evidence="5">Pupae</tissue>
    </source>
</reference>
<dbReference type="Gene3D" id="3.30.1520.10">
    <property type="entry name" value="Phox-like domain"/>
    <property type="match status" value="1"/>
</dbReference>
<dbReference type="OrthoDB" id="76516at2759"/>
<accession>J3JZ38</accession>
<dbReference type="SMART" id="SM00312">
    <property type="entry name" value="PX"/>
    <property type="match status" value="1"/>
</dbReference>
<organism evidence="5">
    <name type="scientific">Dendroctonus ponderosae</name>
    <name type="common">Mountain pine beetle</name>
    <dbReference type="NCBI Taxonomy" id="77166"/>
    <lineage>
        <taxon>Eukaryota</taxon>
        <taxon>Metazoa</taxon>
        <taxon>Ecdysozoa</taxon>
        <taxon>Arthropoda</taxon>
        <taxon>Hexapoda</taxon>
        <taxon>Insecta</taxon>
        <taxon>Pterygota</taxon>
        <taxon>Neoptera</taxon>
        <taxon>Endopterygota</taxon>
        <taxon>Coleoptera</taxon>
        <taxon>Polyphaga</taxon>
        <taxon>Cucujiformia</taxon>
        <taxon>Curculionidae</taxon>
        <taxon>Scolytinae</taxon>
        <taxon>Dendroctonus</taxon>
    </lineage>
</organism>
<dbReference type="PANTHER" id="PTHR22999">
    <property type="entry name" value="PX SERINE/THREONINE KINASE PXK"/>
    <property type="match status" value="1"/>
</dbReference>
<dbReference type="EMBL" id="KB632287">
    <property type="protein sequence ID" value="ERL91474.1"/>
    <property type="molecule type" value="Genomic_DNA"/>
</dbReference>
<evidence type="ECO:0000313" key="5">
    <source>
        <dbReference type="EMBL" id="AEE63476.1"/>
    </source>
</evidence>
<dbReference type="GO" id="GO:0005770">
    <property type="term" value="C:late endosome"/>
    <property type="evidence" value="ECO:0007669"/>
    <property type="project" value="TreeGrafter"/>
</dbReference>